<feature type="domain" description="Hexokinase N-terminal" evidence="13">
    <location>
        <begin position="75"/>
        <end position="270"/>
    </location>
</feature>
<name>A0A5B8MG48_9CHLO</name>
<keyword evidence="8 11" id="KW-0324">Glycolysis</keyword>
<dbReference type="GO" id="GO:0005829">
    <property type="term" value="C:cytosol"/>
    <property type="evidence" value="ECO:0007669"/>
    <property type="project" value="TreeGrafter"/>
</dbReference>
<dbReference type="EMBL" id="CP031035">
    <property type="protein sequence ID" value="QDZ18635.1"/>
    <property type="molecule type" value="Genomic_DNA"/>
</dbReference>
<evidence type="ECO:0000256" key="11">
    <source>
        <dbReference type="RuleBase" id="RU362007"/>
    </source>
</evidence>
<evidence type="ECO:0000256" key="7">
    <source>
        <dbReference type="ARBA" id="ARBA00022840"/>
    </source>
</evidence>
<gene>
    <name evidence="15" type="ORF">A3770_02p11530</name>
</gene>
<evidence type="ECO:0000256" key="8">
    <source>
        <dbReference type="ARBA" id="ARBA00023152"/>
    </source>
</evidence>
<dbReference type="OrthoDB" id="419537at2759"/>
<keyword evidence="5 11" id="KW-0547">Nucleotide-binding</keyword>
<keyword evidence="6 11" id="KW-0418">Kinase</keyword>
<dbReference type="PANTHER" id="PTHR19443">
    <property type="entry name" value="HEXOKINASE"/>
    <property type="match status" value="1"/>
</dbReference>
<dbReference type="InterPro" id="IPR022672">
    <property type="entry name" value="Hexokinase_N"/>
</dbReference>
<keyword evidence="12" id="KW-0812">Transmembrane</keyword>
<reference evidence="15 16" key="1">
    <citation type="submission" date="2018-07" db="EMBL/GenBank/DDBJ databases">
        <title>The complete nuclear genome of the prasinophyte Chloropicon primus (CCMP1205).</title>
        <authorList>
            <person name="Pombert J.-F."/>
            <person name="Otis C."/>
            <person name="Turmel M."/>
            <person name="Lemieux C."/>
        </authorList>
    </citation>
    <scope>NUCLEOTIDE SEQUENCE [LARGE SCALE GENOMIC DNA]</scope>
    <source>
        <strain evidence="15 16">CCMP1205</strain>
    </source>
</reference>
<keyword evidence="16" id="KW-1185">Reference proteome</keyword>
<dbReference type="AlphaFoldDB" id="A0A5B8MG48"/>
<dbReference type="InterPro" id="IPR022673">
    <property type="entry name" value="Hexokinase_C"/>
</dbReference>
<evidence type="ECO:0000259" key="13">
    <source>
        <dbReference type="Pfam" id="PF00349"/>
    </source>
</evidence>
<accession>A0A5B8MG48</accession>
<dbReference type="Pfam" id="PF03727">
    <property type="entry name" value="Hexokinase_2"/>
    <property type="match status" value="1"/>
</dbReference>
<keyword evidence="4 11" id="KW-0808">Transferase</keyword>
<comment type="pathway">
    <text evidence="1">Carbohydrate degradation; glycolysis; D-glyceraldehyde 3-phosphate and glycerone phosphate from D-glucose: step 1/4.</text>
</comment>
<evidence type="ECO:0000256" key="10">
    <source>
        <dbReference type="ARBA" id="ARBA00047905"/>
    </source>
</evidence>
<comment type="similarity">
    <text evidence="3 11">Belongs to the hexokinase family.</text>
</comment>
<keyword evidence="12" id="KW-1133">Transmembrane helix</keyword>
<comment type="catalytic activity">
    <reaction evidence="9">
        <text>a D-hexose + ATP = a D-hexose 6-phosphate + ADP + H(+)</text>
        <dbReference type="Rhea" id="RHEA:22740"/>
        <dbReference type="ChEBI" id="CHEBI:4194"/>
        <dbReference type="ChEBI" id="CHEBI:15378"/>
        <dbReference type="ChEBI" id="CHEBI:30616"/>
        <dbReference type="ChEBI" id="CHEBI:229467"/>
        <dbReference type="ChEBI" id="CHEBI:456216"/>
        <dbReference type="EC" id="2.7.1.1"/>
    </reaction>
    <physiologicalReaction direction="left-to-right" evidence="9">
        <dbReference type="Rhea" id="RHEA:22741"/>
    </physiologicalReaction>
</comment>
<dbReference type="GO" id="GO:0004340">
    <property type="term" value="F:glucokinase activity"/>
    <property type="evidence" value="ECO:0007669"/>
    <property type="project" value="TreeGrafter"/>
</dbReference>
<dbReference type="SUPFAM" id="SSF53067">
    <property type="entry name" value="Actin-like ATPase domain"/>
    <property type="match status" value="2"/>
</dbReference>
<evidence type="ECO:0000259" key="14">
    <source>
        <dbReference type="Pfam" id="PF03727"/>
    </source>
</evidence>
<dbReference type="GO" id="GO:0006006">
    <property type="term" value="P:glucose metabolic process"/>
    <property type="evidence" value="ECO:0007669"/>
    <property type="project" value="TreeGrafter"/>
</dbReference>
<dbReference type="GO" id="GO:0005739">
    <property type="term" value="C:mitochondrion"/>
    <property type="evidence" value="ECO:0007669"/>
    <property type="project" value="TreeGrafter"/>
</dbReference>
<feature type="transmembrane region" description="Helical" evidence="12">
    <location>
        <begin position="20"/>
        <end position="43"/>
    </location>
</feature>
<dbReference type="GO" id="GO:0005524">
    <property type="term" value="F:ATP binding"/>
    <property type="evidence" value="ECO:0007669"/>
    <property type="project" value="UniProtKB-UniRule"/>
</dbReference>
<evidence type="ECO:0000256" key="4">
    <source>
        <dbReference type="ARBA" id="ARBA00022679"/>
    </source>
</evidence>
<evidence type="ECO:0000256" key="5">
    <source>
        <dbReference type="ARBA" id="ARBA00022741"/>
    </source>
</evidence>
<dbReference type="Gene3D" id="3.30.420.40">
    <property type="match status" value="1"/>
</dbReference>
<comment type="catalytic activity">
    <reaction evidence="10">
        <text>D-fructose + ATP = D-fructose 6-phosphate + ADP + H(+)</text>
        <dbReference type="Rhea" id="RHEA:16125"/>
        <dbReference type="ChEBI" id="CHEBI:15378"/>
        <dbReference type="ChEBI" id="CHEBI:30616"/>
        <dbReference type="ChEBI" id="CHEBI:37721"/>
        <dbReference type="ChEBI" id="CHEBI:61527"/>
        <dbReference type="ChEBI" id="CHEBI:456216"/>
        <dbReference type="EC" id="2.7.1.1"/>
    </reaction>
    <physiologicalReaction direction="left-to-right" evidence="10">
        <dbReference type="Rhea" id="RHEA:16126"/>
    </physiologicalReaction>
</comment>
<dbReference type="Proteomes" id="UP000316726">
    <property type="component" value="Chromosome 2"/>
</dbReference>
<evidence type="ECO:0000256" key="6">
    <source>
        <dbReference type="ARBA" id="ARBA00022777"/>
    </source>
</evidence>
<evidence type="ECO:0000256" key="1">
    <source>
        <dbReference type="ARBA" id="ARBA00004888"/>
    </source>
</evidence>
<dbReference type="PANTHER" id="PTHR19443:SF16">
    <property type="entry name" value="HEXOKINASE TYPE 1-RELATED"/>
    <property type="match status" value="1"/>
</dbReference>
<evidence type="ECO:0000313" key="15">
    <source>
        <dbReference type="EMBL" id="QDZ18635.1"/>
    </source>
</evidence>
<dbReference type="Gene3D" id="3.40.367.20">
    <property type="match status" value="1"/>
</dbReference>
<feature type="domain" description="Hexokinase C-terminal" evidence="14">
    <location>
        <begin position="278"/>
        <end position="521"/>
    </location>
</feature>
<dbReference type="GO" id="GO:0006096">
    <property type="term" value="P:glycolytic process"/>
    <property type="evidence" value="ECO:0007669"/>
    <property type="project" value="UniProtKB-UniPathway"/>
</dbReference>
<proteinExistence type="inferred from homology"/>
<dbReference type="InterPro" id="IPR043129">
    <property type="entry name" value="ATPase_NBD"/>
</dbReference>
<protein>
    <recommendedName>
        <fullName evidence="11">Phosphotransferase</fullName>
        <ecNumber evidence="11">2.7.1.-</ecNumber>
    </recommendedName>
</protein>
<sequence>MVKEEDRKTTTAATTTGSRASSVSLLVCSAVLGIGAGVGLYFWNRTKRNRTPWRRGKGNANKGVMTKTQVDLLEGYEGKCVLTKKQMEGIIEDFLARMEEGLEREEQQLKMLPSFVEKMPCGKEEGEFLAIDLGGTNSRVVRLALKGGQVREMVAHEDPIPKELMVGTTKELFDFIARQVKTFLGKHNTLAQSGQGKGGKIPIGFCFSYPMKQTGLANGEIVNWNKGFDIKDTFGKDLVELLEGSLSEYKIQGKVFAMVNDTVGTLAAHKFIDQDTQLGVILGTGSNAAYIEGKRRITKLQGGETKREEDKMIVNIEWGNFKSSRLPYLEEDREVDERTPNKGKQHFEKMISGMYLGEMVRLACLRASAEGNLFGGSQKDKLQQAWTFPTSLVSRIDGLGPEKLDQVKKELSAALDIPRAEITHGCARFVSRLCQLVGDRSAALAATGVTAIYRYLMQSKQVSPNQRFVVAVDGGLFEHYPRYPERMQQTFISLLGKEQAKRVELVHSPDGSGIGTAVIAAATAR</sequence>
<dbReference type="EC" id="2.7.1.-" evidence="11"/>
<keyword evidence="7 11" id="KW-0067">ATP-binding</keyword>
<dbReference type="UniPathway" id="UPA00242"/>
<dbReference type="GO" id="GO:0001678">
    <property type="term" value="P:intracellular glucose homeostasis"/>
    <property type="evidence" value="ECO:0007669"/>
    <property type="project" value="InterPro"/>
</dbReference>
<evidence type="ECO:0000256" key="9">
    <source>
        <dbReference type="ARBA" id="ARBA00044613"/>
    </source>
</evidence>
<organism evidence="15 16">
    <name type="scientific">Chloropicon primus</name>
    <dbReference type="NCBI Taxonomy" id="1764295"/>
    <lineage>
        <taxon>Eukaryota</taxon>
        <taxon>Viridiplantae</taxon>
        <taxon>Chlorophyta</taxon>
        <taxon>Chloropicophyceae</taxon>
        <taxon>Chloropicales</taxon>
        <taxon>Chloropicaceae</taxon>
        <taxon>Chloropicon</taxon>
    </lineage>
</organism>
<evidence type="ECO:0000313" key="16">
    <source>
        <dbReference type="Proteomes" id="UP000316726"/>
    </source>
</evidence>
<dbReference type="CDD" id="cd24020">
    <property type="entry name" value="ASKHA_NBD_HK_plant"/>
    <property type="match status" value="1"/>
</dbReference>
<dbReference type="GO" id="GO:0005536">
    <property type="term" value="F:D-glucose binding"/>
    <property type="evidence" value="ECO:0007669"/>
    <property type="project" value="InterPro"/>
</dbReference>
<evidence type="ECO:0000256" key="2">
    <source>
        <dbReference type="ARBA" id="ARBA00005028"/>
    </source>
</evidence>
<dbReference type="GO" id="GO:0008865">
    <property type="term" value="F:fructokinase activity"/>
    <property type="evidence" value="ECO:0007669"/>
    <property type="project" value="TreeGrafter"/>
</dbReference>
<dbReference type="UniPathway" id="UPA00109">
    <property type="reaction ID" value="UER00180"/>
</dbReference>
<dbReference type="InterPro" id="IPR001312">
    <property type="entry name" value="Hexokinase"/>
</dbReference>
<evidence type="ECO:0000256" key="3">
    <source>
        <dbReference type="ARBA" id="ARBA00009225"/>
    </source>
</evidence>
<comment type="pathway">
    <text evidence="2">Carbohydrate metabolism; hexose metabolism.</text>
</comment>
<dbReference type="STRING" id="1764295.A0A5B8MG48"/>
<dbReference type="PRINTS" id="PR00475">
    <property type="entry name" value="HEXOKINASE"/>
</dbReference>
<evidence type="ECO:0000256" key="12">
    <source>
        <dbReference type="SAM" id="Phobius"/>
    </source>
</evidence>
<dbReference type="PROSITE" id="PS51748">
    <property type="entry name" value="HEXOKINASE_2"/>
    <property type="match status" value="1"/>
</dbReference>
<dbReference type="Pfam" id="PF00349">
    <property type="entry name" value="Hexokinase_1"/>
    <property type="match status" value="1"/>
</dbReference>
<keyword evidence="12" id="KW-0472">Membrane</keyword>